<dbReference type="AlphaFoldDB" id="A0A401XLL3"/>
<evidence type="ECO:0000256" key="2">
    <source>
        <dbReference type="ARBA" id="ARBA00022801"/>
    </source>
</evidence>
<dbReference type="GO" id="GO:0016810">
    <property type="term" value="F:hydrolase activity, acting on carbon-nitrogen (but not peptide) bonds"/>
    <property type="evidence" value="ECO:0007669"/>
    <property type="project" value="InterPro"/>
</dbReference>
<keyword evidence="2" id="KW-0378">Hydrolase</keyword>
<dbReference type="GO" id="GO:0016020">
    <property type="term" value="C:membrane"/>
    <property type="evidence" value="ECO:0007669"/>
    <property type="project" value="TreeGrafter"/>
</dbReference>
<proteinExistence type="predicted"/>
<gene>
    <name evidence="4" type="ORF">JCM31826_13630</name>
</gene>
<keyword evidence="1" id="KW-0479">Metal-binding</keyword>
<sequence length="207" mass="23747">MPPLVTQLLSSALTKLPHPEKKAVYLTFDDGPHPEITPWVIEQLAQHHARATFFLIGQNMDKYPDLSVDWYRSHGHAVGHHTYNHLNGLKTSSAVYYENVEKCARMVGSDLFRPPYGKMKPSQYLHLAKRYQIVLWHLVTYDFDKAVTPKSIVEHVSLNAENGSIIVFHDSEKAYGNLKKSLPEVLKVLHERGFEFEVLQNIFAKKL</sequence>
<dbReference type="GO" id="GO:0005975">
    <property type="term" value="P:carbohydrate metabolic process"/>
    <property type="evidence" value="ECO:0007669"/>
    <property type="project" value="InterPro"/>
</dbReference>
<accession>A0A401XLL3</accession>
<comment type="caution">
    <text evidence="4">The sequence shown here is derived from an EMBL/GenBank/DDBJ whole genome shotgun (WGS) entry which is preliminary data.</text>
</comment>
<dbReference type="Gene3D" id="3.20.20.370">
    <property type="entry name" value="Glycoside hydrolase/deacetylase"/>
    <property type="match status" value="1"/>
</dbReference>
<dbReference type="InterPro" id="IPR050248">
    <property type="entry name" value="Polysacc_deacetylase_ArnD"/>
</dbReference>
<evidence type="ECO:0000313" key="4">
    <source>
        <dbReference type="EMBL" id="GCD77881.1"/>
    </source>
</evidence>
<dbReference type="Proteomes" id="UP000286715">
    <property type="component" value="Unassembled WGS sequence"/>
</dbReference>
<dbReference type="GO" id="GO:0046872">
    <property type="term" value="F:metal ion binding"/>
    <property type="evidence" value="ECO:0007669"/>
    <property type="project" value="UniProtKB-KW"/>
</dbReference>
<dbReference type="PANTHER" id="PTHR10587">
    <property type="entry name" value="GLYCOSYL TRANSFERASE-RELATED"/>
    <property type="match status" value="1"/>
</dbReference>
<keyword evidence="5" id="KW-1185">Reference proteome</keyword>
<dbReference type="InterPro" id="IPR011330">
    <property type="entry name" value="Glyco_hydro/deAcase_b/a-brl"/>
</dbReference>
<name>A0A401XLL3_9FLAO</name>
<dbReference type="CDD" id="cd10917">
    <property type="entry name" value="CE4_NodB_like_6s_7s"/>
    <property type="match status" value="1"/>
</dbReference>
<evidence type="ECO:0000256" key="1">
    <source>
        <dbReference type="ARBA" id="ARBA00022723"/>
    </source>
</evidence>
<organism evidence="4 5">
    <name type="scientific">Thermaurantimonas aggregans</name>
    <dbReference type="NCBI Taxonomy" id="2173829"/>
    <lineage>
        <taxon>Bacteria</taxon>
        <taxon>Pseudomonadati</taxon>
        <taxon>Bacteroidota</taxon>
        <taxon>Flavobacteriia</taxon>
        <taxon>Flavobacteriales</taxon>
        <taxon>Schleiferiaceae</taxon>
        <taxon>Thermaurantimonas</taxon>
    </lineage>
</organism>
<feature type="domain" description="NodB homology" evidence="3">
    <location>
        <begin position="22"/>
        <end position="197"/>
    </location>
</feature>
<dbReference type="EMBL" id="BHZE01000012">
    <property type="protein sequence ID" value="GCD77881.1"/>
    <property type="molecule type" value="Genomic_DNA"/>
</dbReference>
<evidence type="ECO:0000313" key="5">
    <source>
        <dbReference type="Proteomes" id="UP000286715"/>
    </source>
</evidence>
<protein>
    <submittedName>
        <fullName evidence="4">Polysaccharide deacetylase</fullName>
    </submittedName>
</protein>
<dbReference type="SUPFAM" id="SSF88713">
    <property type="entry name" value="Glycoside hydrolase/deacetylase"/>
    <property type="match status" value="1"/>
</dbReference>
<reference evidence="4 5" key="1">
    <citation type="submission" date="2018-11" db="EMBL/GenBank/DDBJ databases">
        <title>Schleiferia aggregans sp. nov., a moderately thermophilic heterotrophic bacterium isolated from microbial mats at a terrestrial hot spring.</title>
        <authorList>
            <person name="Iino T."/>
            <person name="Ohkuma M."/>
            <person name="Haruta S."/>
        </authorList>
    </citation>
    <scope>NUCLEOTIDE SEQUENCE [LARGE SCALE GENOMIC DNA]</scope>
    <source>
        <strain evidence="4 5">LA</strain>
    </source>
</reference>
<dbReference type="Pfam" id="PF01522">
    <property type="entry name" value="Polysacc_deac_1"/>
    <property type="match status" value="1"/>
</dbReference>
<dbReference type="PANTHER" id="PTHR10587:SF133">
    <property type="entry name" value="CHITIN DEACETYLASE 1-RELATED"/>
    <property type="match status" value="1"/>
</dbReference>
<evidence type="ECO:0000259" key="3">
    <source>
        <dbReference type="PROSITE" id="PS51677"/>
    </source>
</evidence>
<dbReference type="InterPro" id="IPR002509">
    <property type="entry name" value="NODB_dom"/>
</dbReference>
<dbReference type="PROSITE" id="PS51677">
    <property type="entry name" value="NODB"/>
    <property type="match status" value="1"/>
</dbReference>